<dbReference type="SUPFAM" id="SSF50475">
    <property type="entry name" value="FMN-binding split barrel"/>
    <property type="match status" value="1"/>
</dbReference>
<name>A0A6I4WNM3_9ACTN</name>
<dbReference type="Gene3D" id="2.30.110.10">
    <property type="entry name" value="Electron Transport, Fmn-binding Protein, Chain A"/>
    <property type="match status" value="1"/>
</dbReference>
<evidence type="ECO:0000256" key="1">
    <source>
        <dbReference type="ARBA" id="ARBA00023002"/>
    </source>
</evidence>
<dbReference type="Pfam" id="PF01243">
    <property type="entry name" value="PNPOx_N"/>
    <property type="match status" value="1"/>
</dbReference>
<dbReference type="PANTHER" id="PTHR35176:SF1">
    <property type="entry name" value="F420H(2)-DEPENDENT BILIVERDIN REDUCTASE"/>
    <property type="match status" value="1"/>
</dbReference>
<dbReference type="InterPro" id="IPR052019">
    <property type="entry name" value="F420H2_bilvrd_red/Heme_oxyg"/>
</dbReference>
<reference evidence="3 4" key="1">
    <citation type="submission" date="2019-12" db="EMBL/GenBank/DDBJ databases">
        <title>Nocardia macrotermitis sp. nov. and Nocardia aurantia sp. nov., isolated from the gut of the fungus growing-termite Macrotermes natalensis.</title>
        <authorList>
            <person name="Christine B."/>
            <person name="Rene B."/>
        </authorList>
    </citation>
    <scope>NUCLEOTIDE SEQUENCE [LARGE SCALE GENOMIC DNA]</scope>
    <source>
        <strain evidence="3 4">DSM 102126</strain>
    </source>
</reference>
<proteinExistence type="predicted"/>
<dbReference type="InterPro" id="IPR012349">
    <property type="entry name" value="Split_barrel_FMN-bd"/>
</dbReference>
<evidence type="ECO:0000313" key="4">
    <source>
        <dbReference type="Proteomes" id="UP000431901"/>
    </source>
</evidence>
<dbReference type="EMBL" id="WUTW01000011">
    <property type="protein sequence ID" value="MXQ68232.1"/>
    <property type="molecule type" value="Genomic_DNA"/>
</dbReference>
<dbReference type="Proteomes" id="UP000431901">
    <property type="component" value="Unassembled WGS sequence"/>
</dbReference>
<sequence length="132" mass="14175">MTNIVKLTKRAETFVSDAQVGVLTTLRPDGTPHSVPVCFTYDSGAGLVRVLTRAASRKARNVIASPGGRATICQVTGPKFLSMEGTAEVSGERARVEEGARWYAKRYAYAPPSPPDRVVIEIAVDRVLDGIS</sequence>
<dbReference type="GO" id="GO:0070967">
    <property type="term" value="F:coenzyme F420 binding"/>
    <property type="evidence" value="ECO:0007669"/>
    <property type="project" value="TreeGrafter"/>
</dbReference>
<evidence type="ECO:0000259" key="2">
    <source>
        <dbReference type="Pfam" id="PF01243"/>
    </source>
</evidence>
<accession>A0A6I4WNM3</accession>
<organism evidence="3 4">
    <name type="scientific">Actinomadura rayongensis</name>
    <dbReference type="NCBI Taxonomy" id="1429076"/>
    <lineage>
        <taxon>Bacteria</taxon>
        <taxon>Bacillati</taxon>
        <taxon>Actinomycetota</taxon>
        <taxon>Actinomycetes</taxon>
        <taxon>Streptosporangiales</taxon>
        <taxon>Thermomonosporaceae</taxon>
        <taxon>Actinomadura</taxon>
    </lineage>
</organism>
<feature type="domain" description="Pyridoxamine 5'-phosphate oxidase N-terminal" evidence="2">
    <location>
        <begin position="7"/>
        <end position="127"/>
    </location>
</feature>
<dbReference type="InterPro" id="IPR011576">
    <property type="entry name" value="Pyridox_Oxase_N"/>
</dbReference>
<protein>
    <submittedName>
        <fullName evidence="3">Pyridoxamine 5'-phosphate oxidase family protein</fullName>
    </submittedName>
</protein>
<keyword evidence="1" id="KW-0560">Oxidoreductase</keyword>
<keyword evidence="4" id="KW-1185">Reference proteome</keyword>
<evidence type="ECO:0000313" key="3">
    <source>
        <dbReference type="EMBL" id="MXQ68232.1"/>
    </source>
</evidence>
<gene>
    <name evidence="3" type="ORF">GQ466_29870</name>
</gene>
<dbReference type="OrthoDB" id="4551790at2"/>
<dbReference type="RefSeq" id="WP_161106417.1">
    <property type="nucleotide sequence ID" value="NZ_JBHLYI010000014.1"/>
</dbReference>
<dbReference type="PANTHER" id="PTHR35176">
    <property type="entry name" value="HEME OXYGENASE HI_0854-RELATED"/>
    <property type="match status" value="1"/>
</dbReference>
<dbReference type="GO" id="GO:0016627">
    <property type="term" value="F:oxidoreductase activity, acting on the CH-CH group of donors"/>
    <property type="evidence" value="ECO:0007669"/>
    <property type="project" value="TreeGrafter"/>
</dbReference>
<dbReference type="AlphaFoldDB" id="A0A6I4WNM3"/>
<dbReference type="GO" id="GO:0005829">
    <property type="term" value="C:cytosol"/>
    <property type="evidence" value="ECO:0007669"/>
    <property type="project" value="TreeGrafter"/>
</dbReference>
<comment type="caution">
    <text evidence="3">The sequence shown here is derived from an EMBL/GenBank/DDBJ whole genome shotgun (WGS) entry which is preliminary data.</text>
</comment>